<feature type="transmembrane region" description="Helical" evidence="10">
    <location>
        <begin position="216"/>
        <end position="238"/>
    </location>
</feature>
<comment type="subcellular location">
    <subcellularLocation>
        <location evidence="1">Membrane</location>
        <topology evidence="1">Multi-pass membrane protein</topology>
    </subcellularLocation>
</comment>
<dbReference type="GO" id="GO:0034626">
    <property type="term" value="P:fatty acid elongation, polyunsaturated fatty acid"/>
    <property type="evidence" value="ECO:0007669"/>
    <property type="project" value="TreeGrafter"/>
</dbReference>
<feature type="transmembrane region" description="Helical" evidence="10">
    <location>
        <begin position="135"/>
        <end position="155"/>
    </location>
</feature>
<sequence>MAHHIEPPAGTLVQLSDVPFGEWYPFFMQWQVPIGVSVLYTVLAFYFNPSKGGLSRMEAKRLNIKLNGAPPSKSLLSPMTMVVFAHNAVLAAYSAWAFRSVFPLFISNIATKGWRNGLCDIDGHVWNTALFMHSYLFYLSKYYELIDTVIVILKGRKATLLQIYHHAGVIVVMYYACYYSPASCVFIVWENAGVHAVMYTYYMLTALGFNPPGKQYLTSLQIFQFLFGQSFIVVYLLLPSCQSASQRMWLWILTSYLLPLIYMFVQFFTQTYKKDDKAKKAQ</sequence>
<keyword evidence="6 10" id="KW-1133">Transmembrane helix</keyword>
<proteinExistence type="inferred from homology"/>
<keyword evidence="7 10" id="KW-0443">Lipid metabolism</keyword>
<dbReference type="EMBL" id="JANBQF010000404">
    <property type="protein sequence ID" value="KAJ2001464.1"/>
    <property type="molecule type" value="Genomic_DNA"/>
</dbReference>
<dbReference type="GO" id="GO:0030148">
    <property type="term" value="P:sphingolipid biosynthetic process"/>
    <property type="evidence" value="ECO:0007669"/>
    <property type="project" value="TreeGrafter"/>
</dbReference>
<evidence type="ECO:0000256" key="8">
    <source>
        <dbReference type="ARBA" id="ARBA00023136"/>
    </source>
</evidence>
<evidence type="ECO:0000256" key="5">
    <source>
        <dbReference type="ARBA" id="ARBA00022832"/>
    </source>
</evidence>
<organism evidence="11 12">
    <name type="scientific">Coemansia thaxteri</name>
    <dbReference type="NCBI Taxonomy" id="2663907"/>
    <lineage>
        <taxon>Eukaryota</taxon>
        <taxon>Fungi</taxon>
        <taxon>Fungi incertae sedis</taxon>
        <taxon>Zoopagomycota</taxon>
        <taxon>Kickxellomycotina</taxon>
        <taxon>Kickxellomycetes</taxon>
        <taxon>Kickxellales</taxon>
        <taxon>Kickxellaceae</taxon>
        <taxon>Coemansia</taxon>
    </lineage>
</organism>
<comment type="catalytic activity">
    <reaction evidence="10">
        <text>an acyl-CoA + malonyl-CoA + H(+) = a 3-oxoacyl-CoA + CO2 + CoA</text>
        <dbReference type="Rhea" id="RHEA:50252"/>
        <dbReference type="ChEBI" id="CHEBI:15378"/>
        <dbReference type="ChEBI" id="CHEBI:16526"/>
        <dbReference type="ChEBI" id="CHEBI:57287"/>
        <dbReference type="ChEBI" id="CHEBI:57384"/>
        <dbReference type="ChEBI" id="CHEBI:58342"/>
        <dbReference type="ChEBI" id="CHEBI:90726"/>
    </reaction>
    <physiologicalReaction direction="left-to-right" evidence="10">
        <dbReference type="Rhea" id="RHEA:50253"/>
    </physiologicalReaction>
</comment>
<protein>
    <recommendedName>
        <fullName evidence="10">Elongation of fatty acids protein</fullName>
        <ecNumber evidence="10">2.3.1.-</ecNumber>
    </recommendedName>
</protein>
<name>A0A9W8BDB1_9FUNG</name>
<evidence type="ECO:0000256" key="4">
    <source>
        <dbReference type="ARBA" id="ARBA00022692"/>
    </source>
</evidence>
<keyword evidence="12" id="KW-1185">Reference proteome</keyword>
<comment type="similarity">
    <text evidence="10">Belongs to the ELO family.</text>
</comment>
<evidence type="ECO:0000256" key="6">
    <source>
        <dbReference type="ARBA" id="ARBA00022989"/>
    </source>
</evidence>
<keyword evidence="3 10" id="KW-0808">Transferase</keyword>
<dbReference type="GO" id="GO:0009922">
    <property type="term" value="F:fatty acid elongase activity"/>
    <property type="evidence" value="ECO:0007669"/>
    <property type="project" value="InterPro"/>
</dbReference>
<dbReference type="GO" id="GO:0034625">
    <property type="term" value="P:fatty acid elongation, monounsaturated fatty acid"/>
    <property type="evidence" value="ECO:0007669"/>
    <property type="project" value="TreeGrafter"/>
</dbReference>
<evidence type="ECO:0000256" key="9">
    <source>
        <dbReference type="ARBA" id="ARBA00023160"/>
    </source>
</evidence>
<evidence type="ECO:0000313" key="12">
    <source>
        <dbReference type="Proteomes" id="UP001150907"/>
    </source>
</evidence>
<keyword evidence="8 10" id="KW-0472">Membrane</keyword>
<dbReference type="GO" id="GO:0005789">
    <property type="term" value="C:endoplasmic reticulum membrane"/>
    <property type="evidence" value="ECO:0007669"/>
    <property type="project" value="TreeGrafter"/>
</dbReference>
<keyword evidence="9 10" id="KW-0275">Fatty acid biosynthesis</keyword>
<dbReference type="GO" id="GO:0042761">
    <property type="term" value="P:very long-chain fatty acid biosynthetic process"/>
    <property type="evidence" value="ECO:0007669"/>
    <property type="project" value="TreeGrafter"/>
</dbReference>
<comment type="caution">
    <text evidence="11">The sequence shown here is derived from an EMBL/GenBank/DDBJ whole genome shotgun (WGS) entry which is preliminary data.</text>
</comment>
<keyword evidence="2 10" id="KW-0444">Lipid biosynthesis</keyword>
<evidence type="ECO:0000313" key="11">
    <source>
        <dbReference type="EMBL" id="KAJ2001464.1"/>
    </source>
</evidence>
<evidence type="ECO:0000256" key="3">
    <source>
        <dbReference type="ARBA" id="ARBA00022679"/>
    </source>
</evidence>
<reference evidence="11" key="1">
    <citation type="submission" date="2022-07" db="EMBL/GenBank/DDBJ databases">
        <title>Phylogenomic reconstructions and comparative analyses of Kickxellomycotina fungi.</title>
        <authorList>
            <person name="Reynolds N.K."/>
            <person name="Stajich J.E."/>
            <person name="Barry K."/>
            <person name="Grigoriev I.V."/>
            <person name="Crous P."/>
            <person name="Smith M.E."/>
        </authorList>
    </citation>
    <scope>NUCLEOTIDE SEQUENCE</scope>
    <source>
        <strain evidence="11">IMI 214461</strain>
    </source>
</reference>
<dbReference type="AlphaFoldDB" id="A0A9W8BDB1"/>
<dbReference type="PANTHER" id="PTHR11157">
    <property type="entry name" value="FATTY ACID ACYL TRANSFERASE-RELATED"/>
    <property type="match status" value="1"/>
</dbReference>
<dbReference type="Proteomes" id="UP001150907">
    <property type="component" value="Unassembled WGS sequence"/>
</dbReference>
<gene>
    <name evidence="11" type="ORF">H4R26_004118</name>
</gene>
<feature type="transmembrane region" description="Helical" evidence="10">
    <location>
        <begin position="167"/>
        <end position="189"/>
    </location>
</feature>
<evidence type="ECO:0000256" key="2">
    <source>
        <dbReference type="ARBA" id="ARBA00022516"/>
    </source>
</evidence>
<evidence type="ECO:0000256" key="10">
    <source>
        <dbReference type="RuleBase" id="RU361115"/>
    </source>
</evidence>
<keyword evidence="4 10" id="KW-0812">Transmembrane</keyword>
<dbReference type="EC" id="2.3.1.-" evidence="10"/>
<dbReference type="Pfam" id="PF01151">
    <property type="entry name" value="ELO"/>
    <property type="match status" value="1"/>
</dbReference>
<dbReference type="InterPro" id="IPR002076">
    <property type="entry name" value="ELO_fam"/>
</dbReference>
<keyword evidence="5 10" id="KW-0276">Fatty acid metabolism</keyword>
<dbReference type="PANTHER" id="PTHR11157:SF169">
    <property type="entry name" value="ELONGATION OF FATTY ACIDS PROTEIN"/>
    <property type="match status" value="1"/>
</dbReference>
<evidence type="ECO:0000256" key="1">
    <source>
        <dbReference type="ARBA" id="ARBA00004141"/>
    </source>
</evidence>
<feature type="transmembrane region" description="Helical" evidence="10">
    <location>
        <begin position="250"/>
        <end position="269"/>
    </location>
</feature>
<accession>A0A9W8BDB1</accession>
<dbReference type="GO" id="GO:0019367">
    <property type="term" value="P:fatty acid elongation, saturated fatty acid"/>
    <property type="evidence" value="ECO:0007669"/>
    <property type="project" value="TreeGrafter"/>
</dbReference>
<feature type="transmembrane region" description="Helical" evidence="10">
    <location>
        <begin position="27"/>
        <end position="47"/>
    </location>
</feature>
<evidence type="ECO:0000256" key="7">
    <source>
        <dbReference type="ARBA" id="ARBA00023098"/>
    </source>
</evidence>
<dbReference type="OrthoDB" id="10259681at2759"/>